<protein>
    <recommendedName>
        <fullName evidence="1">DUF8040 domain-containing protein</fullName>
    </recommendedName>
</protein>
<feature type="domain" description="DUF8040" evidence="1">
    <location>
        <begin position="76"/>
        <end position="163"/>
    </location>
</feature>
<dbReference type="InterPro" id="IPR045249">
    <property type="entry name" value="HARBI1-like"/>
</dbReference>
<dbReference type="Pfam" id="PF26138">
    <property type="entry name" value="DUF8040"/>
    <property type="match status" value="1"/>
</dbReference>
<reference evidence="3" key="1">
    <citation type="submission" date="2014-03" db="EMBL/GenBank/DDBJ databases">
        <title>The Genome Sequence of Puccinia striiformis f. sp. tritici PST-78.</title>
        <authorList>
            <consortium name="The Broad Institute Genome Sequencing Platform"/>
            <person name="Cuomo C."/>
            <person name="Hulbert S."/>
            <person name="Chen X."/>
            <person name="Walker B."/>
            <person name="Young S.K."/>
            <person name="Zeng Q."/>
            <person name="Gargeya S."/>
            <person name="Fitzgerald M."/>
            <person name="Haas B."/>
            <person name="Abouelleil A."/>
            <person name="Alvarado L."/>
            <person name="Arachchi H.M."/>
            <person name="Berlin A.M."/>
            <person name="Chapman S.B."/>
            <person name="Goldberg J."/>
            <person name="Griggs A."/>
            <person name="Gujja S."/>
            <person name="Hansen M."/>
            <person name="Howarth C."/>
            <person name="Imamovic A."/>
            <person name="Larimer J."/>
            <person name="McCowan C."/>
            <person name="Montmayeur A."/>
            <person name="Murphy C."/>
            <person name="Neiman D."/>
            <person name="Pearson M."/>
            <person name="Priest M."/>
            <person name="Roberts A."/>
            <person name="Saif S."/>
            <person name="Shea T."/>
            <person name="Sisk P."/>
            <person name="Sykes S."/>
            <person name="Wortman J."/>
            <person name="Nusbaum C."/>
            <person name="Birren B."/>
        </authorList>
    </citation>
    <scope>NUCLEOTIDE SEQUENCE [LARGE SCALE GENOMIC DNA]</scope>
    <source>
        <strain evidence="3">race PST-78</strain>
    </source>
</reference>
<dbReference type="AlphaFoldDB" id="A0A0L0V5W0"/>
<dbReference type="PANTHER" id="PTHR22930:SF85">
    <property type="entry name" value="GH03217P-RELATED"/>
    <property type="match status" value="1"/>
</dbReference>
<keyword evidence="3" id="KW-1185">Reference proteome</keyword>
<proteinExistence type="predicted"/>
<dbReference type="Proteomes" id="UP000054564">
    <property type="component" value="Unassembled WGS sequence"/>
</dbReference>
<dbReference type="PANTHER" id="PTHR22930">
    <property type="match status" value="1"/>
</dbReference>
<gene>
    <name evidence="2" type="ORF">PSTG_12024</name>
</gene>
<comment type="caution">
    <text evidence="2">The sequence shown here is derived from an EMBL/GenBank/DDBJ whole genome shotgun (WGS) entry which is preliminary data.</text>
</comment>
<name>A0A0L0V5W0_9BASI</name>
<dbReference type="STRING" id="1165861.A0A0L0V5W0"/>
<evidence type="ECO:0000259" key="1">
    <source>
        <dbReference type="Pfam" id="PF26138"/>
    </source>
</evidence>
<accession>A0A0L0V5W0</accession>
<dbReference type="EMBL" id="AJIL01000112">
    <property type="protein sequence ID" value="KNE94662.1"/>
    <property type="molecule type" value="Genomic_DNA"/>
</dbReference>
<evidence type="ECO:0000313" key="3">
    <source>
        <dbReference type="Proteomes" id="UP000054564"/>
    </source>
</evidence>
<dbReference type="InterPro" id="IPR058353">
    <property type="entry name" value="DUF8040"/>
</dbReference>
<sequence length="279" mass="31532">MINPSLPTDKSNTQHLTTTEVPDNELIATLAAAGIAIMELDKIMISIAAAGVACKYLSSIWSTYEPYYGDGGQARYTQYLLNKVRPDLFREIVRMEQTTFTNLVEELKMNGYIKDGRSVSTEEQVLIFLDIVCHNNNMRQTAVKFHRGLYTIQRYFALILDSLYDMYPNYVKFDLESCKQPSCISQDPKYRPFHSALGALNGVFIPARVPSELQSPWRNRKGFLAQNVLDAVNFNFEFVYVLAGWEGGAHDTQVFNDATSKGLKIAKKKYFLADAGYGL</sequence>
<organism evidence="2 3">
    <name type="scientific">Puccinia striiformis f. sp. tritici PST-78</name>
    <dbReference type="NCBI Taxonomy" id="1165861"/>
    <lineage>
        <taxon>Eukaryota</taxon>
        <taxon>Fungi</taxon>
        <taxon>Dikarya</taxon>
        <taxon>Basidiomycota</taxon>
        <taxon>Pucciniomycotina</taxon>
        <taxon>Pucciniomycetes</taxon>
        <taxon>Pucciniales</taxon>
        <taxon>Pucciniaceae</taxon>
        <taxon>Puccinia</taxon>
    </lineage>
</organism>
<evidence type="ECO:0000313" key="2">
    <source>
        <dbReference type="EMBL" id="KNE94662.1"/>
    </source>
</evidence>